<dbReference type="AlphaFoldDB" id="A0A1J5P8H5"/>
<comment type="caution">
    <text evidence="2">The sequence shown here is derived from an EMBL/GenBank/DDBJ whole genome shotgun (WGS) entry which is preliminary data.</text>
</comment>
<feature type="compositionally biased region" description="Low complexity" evidence="1">
    <location>
        <begin position="279"/>
        <end position="289"/>
    </location>
</feature>
<sequence length="309" mass="34613">MTLRAQGARKVGNLLVGLFERGKISQLAADMHVDPDHLQPWQAGGFGINLGRTRDRDAELVFLFAGRDFRMGLGVNVRIDPNGDRGDFAQRDRHLGQRAHLGLGFDVELPNTAFERYPHFLVRFANTREHDTLARNPRRLGAQVFASRDHIHAGAQIAKGLEHRNVRQGLDRKAHQMRQRRKRLLKQAEMAGQCRGRIAVERRADCFRQFDEIHRLGVKHAVAKIEVIHGALSCCSGAGRERMVSWSLWRPSAAHWLQNSGRTGSACSPDLPQDHSGRPRPAATTRSAANRAVLCGRSLRAQARPRPAQ</sequence>
<reference evidence="2" key="1">
    <citation type="submission" date="2016-10" db="EMBL/GenBank/DDBJ databases">
        <title>Sequence of Gallionella enrichment culture.</title>
        <authorList>
            <person name="Poehlein A."/>
            <person name="Muehling M."/>
            <person name="Daniel R."/>
        </authorList>
    </citation>
    <scope>NUCLEOTIDE SEQUENCE</scope>
</reference>
<gene>
    <name evidence="2" type="ORF">GALL_509060</name>
</gene>
<name>A0A1J5P8H5_9ZZZZ</name>
<organism evidence="2">
    <name type="scientific">mine drainage metagenome</name>
    <dbReference type="NCBI Taxonomy" id="410659"/>
    <lineage>
        <taxon>unclassified sequences</taxon>
        <taxon>metagenomes</taxon>
        <taxon>ecological metagenomes</taxon>
    </lineage>
</organism>
<evidence type="ECO:0000313" key="2">
    <source>
        <dbReference type="EMBL" id="OIQ67514.1"/>
    </source>
</evidence>
<proteinExistence type="predicted"/>
<dbReference type="EMBL" id="MLJW01005875">
    <property type="protein sequence ID" value="OIQ67514.1"/>
    <property type="molecule type" value="Genomic_DNA"/>
</dbReference>
<feature type="region of interest" description="Disordered" evidence="1">
    <location>
        <begin position="260"/>
        <end position="289"/>
    </location>
</feature>
<evidence type="ECO:0000256" key="1">
    <source>
        <dbReference type="SAM" id="MobiDB-lite"/>
    </source>
</evidence>
<protein>
    <submittedName>
        <fullName evidence="2">Uncharacterized protein</fullName>
    </submittedName>
</protein>
<accession>A0A1J5P8H5</accession>